<evidence type="ECO:0000313" key="2">
    <source>
        <dbReference type="EMBL" id="KCZ64642.1"/>
    </source>
</evidence>
<dbReference type="Gene3D" id="1.10.12.10">
    <property type="entry name" value="Lyase 2-enoyl-coa Hydratase, Chain A, domain 2"/>
    <property type="match status" value="1"/>
</dbReference>
<dbReference type="PATRIC" id="fig|1280948.3.peg.718"/>
<accession>A0A059EAT4</accession>
<evidence type="ECO:0008006" key="4">
    <source>
        <dbReference type="Google" id="ProtNLM"/>
    </source>
</evidence>
<dbReference type="Proteomes" id="UP000024547">
    <property type="component" value="Unassembled WGS sequence"/>
</dbReference>
<name>A0A059EAT4_9PROT</name>
<comment type="similarity">
    <text evidence="1">Belongs to the enoyl-CoA hydratase/isomerase family.</text>
</comment>
<reference evidence="2 3" key="1">
    <citation type="journal article" date="2014" name="Antonie Van Leeuwenhoek">
        <title>Hyphomonas beringensis sp. nov. and Hyphomonas chukchiensis sp. nov., isolated from surface seawater of the Bering Sea and Chukchi Sea.</title>
        <authorList>
            <person name="Li C."/>
            <person name="Lai Q."/>
            <person name="Li G."/>
            <person name="Dong C."/>
            <person name="Wang J."/>
            <person name="Liao Y."/>
            <person name="Shao Z."/>
        </authorList>
    </citation>
    <scope>NUCLEOTIDE SEQUENCE [LARGE SCALE GENOMIC DNA]</scope>
    <source>
        <strain evidence="2 3">22II1-22F38</strain>
    </source>
</reference>
<evidence type="ECO:0000313" key="3">
    <source>
        <dbReference type="Proteomes" id="UP000024547"/>
    </source>
</evidence>
<protein>
    <recommendedName>
        <fullName evidence="4">Enoyl-CoA hydratase</fullName>
    </recommendedName>
</protein>
<dbReference type="RefSeq" id="WP_035548531.1">
    <property type="nucleotide sequence ID" value="NZ_AWFH01000002.1"/>
</dbReference>
<dbReference type="InterPro" id="IPR014748">
    <property type="entry name" value="Enoyl-CoA_hydra_C"/>
</dbReference>
<dbReference type="InterPro" id="IPR029045">
    <property type="entry name" value="ClpP/crotonase-like_dom_sf"/>
</dbReference>
<keyword evidence="3" id="KW-1185">Reference proteome</keyword>
<dbReference type="EMBL" id="AWFH01000002">
    <property type="protein sequence ID" value="KCZ64642.1"/>
    <property type="molecule type" value="Genomic_DNA"/>
</dbReference>
<dbReference type="AlphaFoldDB" id="A0A059EAT4"/>
<proteinExistence type="inferred from homology"/>
<gene>
    <name evidence="2" type="ORF">HY36_12415</name>
</gene>
<sequence>MLTEAAQAIDLAGDPTVALGPSREQVMKALIRGFDDLLAVEQDHQQVAGAARDIREGMAAFAEGRRSPVFPRK</sequence>
<dbReference type="SUPFAM" id="SSF52096">
    <property type="entry name" value="ClpP/crotonase"/>
    <property type="match status" value="1"/>
</dbReference>
<evidence type="ECO:0000256" key="1">
    <source>
        <dbReference type="ARBA" id="ARBA00005254"/>
    </source>
</evidence>
<organism evidence="2 3">
    <name type="scientific">Hyphomonas atlantica</name>
    <dbReference type="NCBI Taxonomy" id="1280948"/>
    <lineage>
        <taxon>Bacteria</taxon>
        <taxon>Pseudomonadati</taxon>
        <taxon>Pseudomonadota</taxon>
        <taxon>Alphaproteobacteria</taxon>
        <taxon>Hyphomonadales</taxon>
        <taxon>Hyphomonadaceae</taxon>
        <taxon>Hyphomonas</taxon>
    </lineage>
</organism>
<comment type="caution">
    <text evidence="2">The sequence shown here is derived from an EMBL/GenBank/DDBJ whole genome shotgun (WGS) entry which is preliminary data.</text>
</comment>